<dbReference type="AlphaFoldDB" id="A0A1L3ZXW9"/>
<dbReference type="KEGG" id="sphj:BSL82_15135"/>
<evidence type="ECO:0000313" key="2">
    <source>
        <dbReference type="EMBL" id="API60455.1"/>
    </source>
</evidence>
<evidence type="ECO:0000256" key="1">
    <source>
        <dbReference type="SAM" id="SignalP"/>
    </source>
</evidence>
<feature type="chain" id="PRO_5013222049" description="DUF4398 domain-containing protein" evidence="1">
    <location>
        <begin position="21"/>
        <end position="135"/>
    </location>
</feature>
<keyword evidence="3" id="KW-1185">Reference proteome</keyword>
<reference evidence="3" key="1">
    <citation type="submission" date="2016-11" db="EMBL/GenBank/DDBJ databases">
        <title>Complete Genome Sequence of alachlor-degrading Sphingomonas sp. strain JJ-A5.</title>
        <authorList>
            <person name="Lee H."/>
            <person name="Ka J.-O."/>
        </authorList>
    </citation>
    <scope>NUCLEOTIDE SEQUENCE [LARGE SCALE GENOMIC DNA]</scope>
    <source>
        <strain evidence="3">JJ-A5</strain>
    </source>
</reference>
<evidence type="ECO:0008006" key="4">
    <source>
        <dbReference type="Google" id="ProtNLM"/>
    </source>
</evidence>
<accession>A0A1L3ZXW9</accession>
<name>A0A1L3ZXW9_9SPHN</name>
<organism evidence="2 3">
    <name type="scientific">Tardibacter chloracetimidivorans</name>
    <dbReference type="NCBI Taxonomy" id="1921510"/>
    <lineage>
        <taxon>Bacteria</taxon>
        <taxon>Pseudomonadati</taxon>
        <taxon>Pseudomonadota</taxon>
        <taxon>Alphaproteobacteria</taxon>
        <taxon>Sphingomonadales</taxon>
        <taxon>Sphingomonadaceae</taxon>
        <taxon>Tardibacter</taxon>
    </lineage>
</organism>
<dbReference type="RefSeq" id="WP_072598122.1">
    <property type="nucleotide sequence ID" value="NZ_CP018221.1"/>
</dbReference>
<evidence type="ECO:0000313" key="3">
    <source>
        <dbReference type="Proteomes" id="UP000182063"/>
    </source>
</evidence>
<dbReference type="PROSITE" id="PS51257">
    <property type="entry name" value="PROKAR_LIPOPROTEIN"/>
    <property type="match status" value="1"/>
</dbReference>
<keyword evidence="1" id="KW-0732">Signal</keyword>
<gene>
    <name evidence="2" type="ORF">BSL82_15135</name>
</gene>
<proteinExistence type="predicted"/>
<dbReference type="Proteomes" id="UP000182063">
    <property type="component" value="Chromosome"/>
</dbReference>
<dbReference type="EMBL" id="CP018221">
    <property type="protein sequence ID" value="API60455.1"/>
    <property type="molecule type" value="Genomic_DNA"/>
</dbReference>
<dbReference type="STRING" id="1921510.BSL82_15135"/>
<sequence>MKKLLLALPLALAACGSATEAPPPPDGNMVRESINAQSIAYGECVLGAIKSMEIKDRLASTLADEAFANCRSMREALLADVLRFRRIGNPSEPEASSRLTAEQSVLNLEETLREKVLAEATVRKLSDENGNNAQN</sequence>
<protein>
    <recommendedName>
        <fullName evidence="4">DUF4398 domain-containing protein</fullName>
    </recommendedName>
</protein>
<feature type="signal peptide" evidence="1">
    <location>
        <begin position="1"/>
        <end position="20"/>
    </location>
</feature>